<evidence type="ECO:0000313" key="3">
    <source>
        <dbReference type="Proteomes" id="UP000001471"/>
    </source>
</evidence>
<dbReference type="AlphaFoldDB" id="B2VZ12"/>
<dbReference type="Proteomes" id="UP000001471">
    <property type="component" value="Unassembled WGS sequence"/>
</dbReference>
<name>B2VZ12_PYRTR</name>
<accession>B2VZ12</accession>
<feature type="region of interest" description="Disordered" evidence="1">
    <location>
        <begin position="272"/>
        <end position="294"/>
    </location>
</feature>
<feature type="compositionally biased region" description="Basic and acidic residues" evidence="1">
    <location>
        <begin position="279"/>
        <end position="294"/>
    </location>
</feature>
<protein>
    <submittedName>
        <fullName evidence="2">Uncharacterized protein</fullName>
    </submittedName>
</protein>
<proteinExistence type="predicted"/>
<gene>
    <name evidence="2" type="ORF">PTRG_02652</name>
</gene>
<dbReference type="HOGENOM" id="CLU_947112_0_0_1"/>
<dbReference type="EMBL" id="DS231616">
    <property type="protein sequence ID" value="EDU45175.1"/>
    <property type="molecule type" value="Genomic_DNA"/>
</dbReference>
<reference evidence="3" key="1">
    <citation type="journal article" date="2013" name="G3 (Bethesda)">
        <title>Comparative genomics of a plant-pathogenic fungus, Pyrenophora tritici-repentis, reveals transduplication and the impact of repeat elements on pathogenicity and population divergence.</title>
        <authorList>
            <person name="Manning V.A."/>
            <person name="Pandelova I."/>
            <person name="Dhillon B."/>
            <person name="Wilhelm L.J."/>
            <person name="Goodwin S.B."/>
            <person name="Berlin A.M."/>
            <person name="Figueroa M."/>
            <person name="Freitag M."/>
            <person name="Hane J.K."/>
            <person name="Henrissat B."/>
            <person name="Holman W.H."/>
            <person name="Kodira C.D."/>
            <person name="Martin J."/>
            <person name="Oliver R.P."/>
            <person name="Robbertse B."/>
            <person name="Schackwitz W."/>
            <person name="Schwartz D.C."/>
            <person name="Spatafora J.W."/>
            <person name="Turgeon B.G."/>
            <person name="Yandava C."/>
            <person name="Young S."/>
            <person name="Zhou S."/>
            <person name="Zeng Q."/>
            <person name="Grigoriev I.V."/>
            <person name="Ma L.-J."/>
            <person name="Ciuffetti L.M."/>
        </authorList>
    </citation>
    <scope>NUCLEOTIDE SEQUENCE [LARGE SCALE GENOMIC DNA]</scope>
    <source>
        <strain evidence="3">Pt-1C-BFP</strain>
    </source>
</reference>
<organism evidence="2 3">
    <name type="scientific">Pyrenophora tritici-repentis (strain Pt-1C-BFP)</name>
    <name type="common">Wheat tan spot fungus</name>
    <name type="synonym">Drechslera tritici-repentis</name>
    <dbReference type="NCBI Taxonomy" id="426418"/>
    <lineage>
        <taxon>Eukaryota</taxon>
        <taxon>Fungi</taxon>
        <taxon>Dikarya</taxon>
        <taxon>Ascomycota</taxon>
        <taxon>Pezizomycotina</taxon>
        <taxon>Dothideomycetes</taxon>
        <taxon>Pleosporomycetidae</taxon>
        <taxon>Pleosporales</taxon>
        <taxon>Pleosporineae</taxon>
        <taxon>Pleosporaceae</taxon>
        <taxon>Pyrenophora</taxon>
    </lineage>
</organism>
<sequence>MSVSNFCGRCGRKSSAALGSFFVCPAEGRPDSQDALPPGCLGNICRIFSATSQTLADVSRQQTAFTSSFAVADRLPFSVIPIFVRYDNSGVFALKRTSKTLLRRRRRQHLMAVPQRLPCRIALMRSPSGYTKEASHATGGRFGTKAGRPLLKYLDENETRTVRDNPVPITQRTTGYATIASARRLNGRSRQLELPVEVNTAQGQAGRWRLAVSQMNVGVQGCVRMPQKKPKCFVGTIKWRRPSVRLGYVHLPERGEHFYDGNRGAAQRISMGGYQKSKKSADHLISHPLDKLPS</sequence>
<dbReference type="InParanoid" id="B2VZ12"/>
<evidence type="ECO:0000313" key="2">
    <source>
        <dbReference type="EMBL" id="EDU45175.1"/>
    </source>
</evidence>
<evidence type="ECO:0000256" key="1">
    <source>
        <dbReference type="SAM" id="MobiDB-lite"/>
    </source>
</evidence>